<comment type="caution">
    <text evidence="2">The sequence shown here is derived from an EMBL/GenBank/DDBJ whole genome shotgun (WGS) entry which is preliminary data.</text>
</comment>
<evidence type="ECO:0000313" key="2">
    <source>
        <dbReference type="EMBL" id="OGN25731.1"/>
    </source>
</evidence>
<sequence>MDLLGHFGQKSGDERYPYQEGSVKNERRNAPTMLLVRLPSYDDCSAYARSTSSMRSPIRGLSPQDIDA</sequence>
<name>A0A1F8GK76_9BACT</name>
<organism evidence="2 3">
    <name type="scientific">Candidatus Yanofskybacteria bacterium RIFCSPLOWO2_01_FULL_44_22</name>
    <dbReference type="NCBI Taxonomy" id="1802697"/>
    <lineage>
        <taxon>Bacteria</taxon>
        <taxon>Candidatus Yanofskyibacteriota</taxon>
    </lineage>
</organism>
<dbReference type="Proteomes" id="UP000178256">
    <property type="component" value="Unassembled WGS sequence"/>
</dbReference>
<dbReference type="EMBL" id="MGKL01000013">
    <property type="protein sequence ID" value="OGN25731.1"/>
    <property type="molecule type" value="Genomic_DNA"/>
</dbReference>
<dbReference type="AlphaFoldDB" id="A0A1F8GK76"/>
<accession>A0A1F8GK76</accession>
<reference evidence="2 3" key="1">
    <citation type="journal article" date="2016" name="Nat. Commun.">
        <title>Thousands of microbial genomes shed light on interconnected biogeochemical processes in an aquifer system.</title>
        <authorList>
            <person name="Anantharaman K."/>
            <person name="Brown C.T."/>
            <person name="Hug L.A."/>
            <person name="Sharon I."/>
            <person name="Castelle C.J."/>
            <person name="Probst A.J."/>
            <person name="Thomas B.C."/>
            <person name="Singh A."/>
            <person name="Wilkins M.J."/>
            <person name="Karaoz U."/>
            <person name="Brodie E.L."/>
            <person name="Williams K.H."/>
            <person name="Hubbard S.S."/>
            <person name="Banfield J.F."/>
        </authorList>
    </citation>
    <scope>NUCLEOTIDE SEQUENCE [LARGE SCALE GENOMIC DNA]</scope>
</reference>
<evidence type="ECO:0000256" key="1">
    <source>
        <dbReference type="SAM" id="MobiDB-lite"/>
    </source>
</evidence>
<protein>
    <submittedName>
        <fullName evidence="2">Uncharacterized protein</fullName>
    </submittedName>
</protein>
<feature type="region of interest" description="Disordered" evidence="1">
    <location>
        <begin position="1"/>
        <end position="30"/>
    </location>
</feature>
<feature type="compositionally biased region" description="Basic and acidic residues" evidence="1">
    <location>
        <begin position="11"/>
        <end position="29"/>
    </location>
</feature>
<evidence type="ECO:0000313" key="3">
    <source>
        <dbReference type="Proteomes" id="UP000178256"/>
    </source>
</evidence>
<gene>
    <name evidence="2" type="ORF">A2925_00910</name>
</gene>
<dbReference type="STRING" id="1802697.A2925_00910"/>
<proteinExistence type="predicted"/>